<keyword evidence="6" id="KW-1185">Reference proteome</keyword>
<dbReference type="PRINTS" id="PR00347">
    <property type="entry name" value="THAUMATIN"/>
</dbReference>
<keyword evidence="2" id="KW-0732">Signal</keyword>
<organism evidence="5 6">
    <name type="scientific">Olea europaea subsp. europaea</name>
    <dbReference type="NCBI Taxonomy" id="158383"/>
    <lineage>
        <taxon>Eukaryota</taxon>
        <taxon>Viridiplantae</taxon>
        <taxon>Streptophyta</taxon>
        <taxon>Embryophyta</taxon>
        <taxon>Tracheophyta</taxon>
        <taxon>Spermatophyta</taxon>
        <taxon>Magnoliopsida</taxon>
        <taxon>eudicotyledons</taxon>
        <taxon>Gunneridae</taxon>
        <taxon>Pentapetalae</taxon>
        <taxon>asterids</taxon>
        <taxon>lamiids</taxon>
        <taxon>Lamiales</taxon>
        <taxon>Oleaceae</taxon>
        <taxon>Oleeae</taxon>
        <taxon>Olea</taxon>
    </lineage>
</organism>
<dbReference type="EMBL" id="CACTIH010006156">
    <property type="protein sequence ID" value="CAA3004288.1"/>
    <property type="molecule type" value="Genomic_DNA"/>
</dbReference>
<feature type="disulfide bond" evidence="4">
    <location>
        <begin position="142"/>
        <end position="158"/>
    </location>
</feature>
<sequence length="222" mass="23064">MGASAAIFTFQNKCPYTIWPATSSGAGKPPLVNGGFQLGPAQAATINAPTGWSGRFWARIGCTFAPSGKGRCATGDCGGVLQCNRAGSIPPASLAEFTLNGTQDFYDVSLVDGFNLPISIFPSGGTRNCGSVICAADLNRACPPVLVVAAGNGARVACKSACLAFHQPQYCCTGAFNSPTKCKPTSYSQIFKRVSPTAYSYPFDDPTSTFTCKGANYGITFC</sequence>
<dbReference type="Proteomes" id="UP000594638">
    <property type="component" value="Unassembled WGS sequence"/>
</dbReference>
<gene>
    <name evidence="5" type="ORF">OLEA9_A059960</name>
</gene>
<evidence type="ECO:0000256" key="2">
    <source>
        <dbReference type="ARBA" id="ARBA00022729"/>
    </source>
</evidence>
<accession>A0A8S0TFV2</accession>
<name>A0A8S0TFV2_OLEEU</name>
<comment type="caution">
    <text evidence="5">The sequence shown here is derived from an EMBL/GenBank/DDBJ whole genome shotgun (WGS) entry which is preliminary data.</text>
</comment>
<dbReference type="InterPro" id="IPR037176">
    <property type="entry name" value="Osmotin/thaumatin-like_sf"/>
</dbReference>
<reference evidence="5 6" key="1">
    <citation type="submission" date="2019-12" db="EMBL/GenBank/DDBJ databases">
        <authorList>
            <person name="Alioto T."/>
            <person name="Alioto T."/>
            <person name="Gomez Garrido J."/>
        </authorList>
    </citation>
    <scope>NUCLEOTIDE SEQUENCE [LARGE SCALE GENOMIC DNA]</scope>
</reference>
<proteinExistence type="inferred from homology"/>
<feature type="disulfide bond" evidence="4">
    <location>
        <begin position="77"/>
        <end position="83"/>
    </location>
</feature>
<evidence type="ECO:0000313" key="6">
    <source>
        <dbReference type="Proteomes" id="UP000594638"/>
    </source>
</evidence>
<dbReference type="InterPro" id="IPR001938">
    <property type="entry name" value="Thaumatin"/>
</dbReference>
<dbReference type="Gramene" id="OE9A059960T1">
    <property type="protein sequence ID" value="OE9A059960C1"/>
    <property type="gene ID" value="OE9A059960"/>
</dbReference>
<dbReference type="OrthoDB" id="430315at2759"/>
<evidence type="ECO:0008006" key="7">
    <source>
        <dbReference type="Google" id="ProtNLM"/>
    </source>
</evidence>
<evidence type="ECO:0000256" key="1">
    <source>
        <dbReference type="ARBA" id="ARBA00010607"/>
    </source>
</evidence>
<dbReference type="CDD" id="cd09218">
    <property type="entry name" value="TLP-PA"/>
    <property type="match status" value="1"/>
</dbReference>
<feature type="disulfide bond" evidence="4">
    <location>
        <begin position="14"/>
        <end position="222"/>
    </location>
</feature>
<evidence type="ECO:0000313" key="5">
    <source>
        <dbReference type="EMBL" id="CAA3004288.1"/>
    </source>
</evidence>
<feature type="disulfide bond" evidence="4">
    <location>
        <begin position="172"/>
        <end position="182"/>
    </location>
</feature>
<evidence type="ECO:0000256" key="4">
    <source>
        <dbReference type="PIRSR" id="PIRSR002703-1"/>
    </source>
</evidence>
<feature type="disulfide bond" evidence="4">
    <location>
        <begin position="62"/>
        <end position="72"/>
    </location>
</feature>
<protein>
    <recommendedName>
        <fullName evidence="7">Thaumatin-like protein</fullName>
    </recommendedName>
</protein>
<evidence type="ECO:0000256" key="3">
    <source>
        <dbReference type="ARBA" id="ARBA00023157"/>
    </source>
</evidence>
<comment type="similarity">
    <text evidence="1">Belongs to the thaumatin family.</text>
</comment>
<dbReference type="Gene3D" id="2.60.110.10">
    <property type="entry name" value="Thaumatin"/>
    <property type="match status" value="1"/>
</dbReference>
<keyword evidence="3 4" id="KW-1015">Disulfide bond</keyword>
<dbReference type="FunFam" id="2.60.110.10:FF:000002">
    <property type="entry name" value="Thaumatin-like protein 1a"/>
    <property type="match status" value="1"/>
</dbReference>
<dbReference type="AlphaFoldDB" id="A0A8S0TFV2"/>
<feature type="disulfide bond" evidence="4">
    <location>
        <begin position="129"/>
        <end position="212"/>
    </location>
</feature>
<dbReference type="InterPro" id="IPR017949">
    <property type="entry name" value="Thaumatin_CS"/>
</dbReference>
<dbReference type="PANTHER" id="PTHR31048">
    <property type="entry name" value="OS03G0233200 PROTEIN"/>
    <property type="match status" value="1"/>
</dbReference>
<dbReference type="PIRSF" id="PIRSF002703">
    <property type="entry name" value="Thaumatin"/>
    <property type="match status" value="1"/>
</dbReference>
<dbReference type="PROSITE" id="PS00316">
    <property type="entry name" value="THAUMATIN_1"/>
    <property type="match status" value="1"/>
</dbReference>
<dbReference type="PROSITE" id="PS51367">
    <property type="entry name" value="THAUMATIN_2"/>
    <property type="match status" value="1"/>
</dbReference>
<dbReference type="Pfam" id="PF00314">
    <property type="entry name" value="Thaumatin"/>
    <property type="match status" value="1"/>
</dbReference>
<dbReference type="SMART" id="SM00205">
    <property type="entry name" value="THN"/>
    <property type="match status" value="1"/>
</dbReference>
<feature type="disulfide bond" evidence="4">
    <location>
        <begin position="162"/>
        <end position="171"/>
    </location>
</feature>
<dbReference type="SUPFAM" id="SSF49870">
    <property type="entry name" value="Osmotin, thaumatin-like protein"/>
    <property type="match status" value="1"/>
</dbReference>